<proteinExistence type="predicted"/>
<feature type="transmembrane region" description="Helical" evidence="1">
    <location>
        <begin position="6"/>
        <end position="26"/>
    </location>
</feature>
<keyword evidence="2" id="KW-0645">Protease</keyword>
<dbReference type="InterPro" id="IPR034122">
    <property type="entry name" value="Retropepsin-like_bacterial"/>
</dbReference>
<dbReference type="Gene3D" id="2.40.70.10">
    <property type="entry name" value="Acid Proteases"/>
    <property type="match status" value="1"/>
</dbReference>
<dbReference type="GO" id="GO:0004190">
    <property type="term" value="F:aspartic-type endopeptidase activity"/>
    <property type="evidence" value="ECO:0007669"/>
    <property type="project" value="InterPro"/>
</dbReference>
<protein>
    <submittedName>
        <fullName evidence="2">TIGR02281 family clan AA aspartic protease</fullName>
        <ecNumber evidence="2">3.4.23.-</ecNumber>
    </submittedName>
</protein>
<dbReference type="AlphaFoldDB" id="A0A845M1P3"/>
<sequence length="192" mass="21229">MEAYDFGRLTYLVLLGAAVIASFFMMNRANLGRSLQQASIWALIFVGAIAAYGLWTDIQRDVMPRQSVIDSGVIEVPRRPDGHFYLTAGVNGTPVEFVVDTGATEVVLTTEDAERAGIDLDRLDFIGTAMTANGSVRTAPTRVDEITLGDISMSNVRVYVNEGQMDRSLLGMSYLRRFERIEIADDQLILTR</sequence>
<accession>A0A845M1P3</accession>
<dbReference type="SUPFAM" id="SSF50630">
    <property type="entry name" value="Acid proteases"/>
    <property type="match status" value="1"/>
</dbReference>
<organism evidence="2 3">
    <name type="scientific">Maritimibacter harenae</name>
    <dbReference type="NCBI Taxonomy" id="2606218"/>
    <lineage>
        <taxon>Bacteria</taxon>
        <taxon>Pseudomonadati</taxon>
        <taxon>Pseudomonadota</taxon>
        <taxon>Alphaproteobacteria</taxon>
        <taxon>Rhodobacterales</taxon>
        <taxon>Roseobacteraceae</taxon>
        <taxon>Maritimibacter</taxon>
    </lineage>
</organism>
<comment type="caution">
    <text evidence="2">The sequence shown here is derived from an EMBL/GenBank/DDBJ whole genome shotgun (WGS) entry which is preliminary data.</text>
</comment>
<dbReference type="RefSeq" id="WP_161351063.1">
    <property type="nucleotide sequence ID" value="NZ_WTUX01000011.1"/>
</dbReference>
<dbReference type="CDD" id="cd05483">
    <property type="entry name" value="retropepsin_like_bacteria"/>
    <property type="match status" value="1"/>
</dbReference>
<evidence type="ECO:0000313" key="2">
    <source>
        <dbReference type="EMBL" id="MZR12949.1"/>
    </source>
</evidence>
<evidence type="ECO:0000256" key="1">
    <source>
        <dbReference type="SAM" id="Phobius"/>
    </source>
</evidence>
<keyword evidence="3" id="KW-1185">Reference proteome</keyword>
<dbReference type="EC" id="3.4.23.-" evidence="2"/>
<dbReference type="InterPro" id="IPR021109">
    <property type="entry name" value="Peptidase_aspartic_dom_sf"/>
</dbReference>
<keyword evidence="2" id="KW-0378">Hydrolase</keyword>
<feature type="transmembrane region" description="Helical" evidence="1">
    <location>
        <begin position="38"/>
        <end position="55"/>
    </location>
</feature>
<dbReference type="InterPro" id="IPR001969">
    <property type="entry name" value="Aspartic_peptidase_AS"/>
</dbReference>
<dbReference type="NCBIfam" id="TIGR02281">
    <property type="entry name" value="clan_AA_DTGA"/>
    <property type="match status" value="1"/>
</dbReference>
<keyword evidence="1" id="KW-0472">Membrane</keyword>
<keyword evidence="1" id="KW-1133">Transmembrane helix</keyword>
<dbReference type="Pfam" id="PF13975">
    <property type="entry name" value="gag-asp_proteas"/>
    <property type="match status" value="1"/>
</dbReference>
<name>A0A845M1P3_9RHOB</name>
<dbReference type="PROSITE" id="PS00141">
    <property type="entry name" value="ASP_PROTEASE"/>
    <property type="match status" value="1"/>
</dbReference>
<dbReference type="InterPro" id="IPR011969">
    <property type="entry name" value="Clan_AA_Asp_peptidase_C"/>
</dbReference>
<reference evidence="2 3" key="1">
    <citation type="submission" date="2019-12" db="EMBL/GenBank/DDBJ databases">
        <title>Maritimibacter sp. nov. sp. isolated from sea sand.</title>
        <authorList>
            <person name="Kim J."/>
            <person name="Jeong S.E."/>
            <person name="Jung H.S."/>
            <person name="Jeon C.O."/>
        </authorList>
    </citation>
    <scope>NUCLEOTIDE SEQUENCE [LARGE SCALE GENOMIC DNA]</scope>
    <source>
        <strain evidence="2 3">DP07</strain>
    </source>
</reference>
<gene>
    <name evidence="2" type="ORF">GQE99_07940</name>
</gene>
<keyword evidence="1" id="KW-0812">Transmembrane</keyword>
<evidence type="ECO:0000313" key="3">
    <source>
        <dbReference type="Proteomes" id="UP000467322"/>
    </source>
</evidence>
<dbReference type="GO" id="GO:0006508">
    <property type="term" value="P:proteolysis"/>
    <property type="evidence" value="ECO:0007669"/>
    <property type="project" value="UniProtKB-KW"/>
</dbReference>
<dbReference type="Proteomes" id="UP000467322">
    <property type="component" value="Unassembled WGS sequence"/>
</dbReference>
<dbReference type="EMBL" id="WTUX01000011">
    <property type="protein sequence ID" value="MZR12949.1"/>
    <property type="molecule type" value="Genomic_DNA"/>
</dbReference>